<feature type="non-terminal residue" evidence="7">
    <location>
        <position position="1"/>
    </location>
</feature>
<proteinExistence type="inferred from homology"/>
<keyword evidence="5" id="KW-1015">Disulfide bond</keyword>
<dbReference type="AlphaFoldDB" id="A0A371H8G5"/>
<name>A0A371H8G5_MUCPR</name>
<keyword evidence="4" id="KW-0611">Plant defense</keyword>
<evidence type="ECO:0000256" key="5">
    <source>
        <dbReference type="ARBA" id="ARBA00023157"/>
    </source>
</evidence>
<feature type="signal peptide" evidence="6">
    <location>
        <begin position="1"/>
        <end position="25"/>
    </location>
</feature>
<evidence type="ECO:0000313" key="7">
    <source>
        <dbReference type="EMBL" id="RDX99085.1"/>
    </source>
</evidence>
<dbReference type="Pfam" id="PF07333">
    <property type="entry name" value="SLR1-BP"/>
    <property type="match status" value="1"/>
</dbReference>
<reference evidence="7" key="1">
    <citation type="submission" date="2018-05" db="EMBL/GenBank/DDBJ databases">
        <title>Draft genome of Mucuna pruriens seed.</title>
        <authorList>
            <person name="Nnadi N.E."/>
            <person name="Vos R."/>
            <person name="Hasami M.H."/>
            <person name="Devisetty U.K."/>
            <person name="Aguiy J.C."/>
        </authorList>
    </citation>
    <scope>NUCLEOTIDE SEQUENCE [LARGE SCALE GENOMIC DNA]</scope>
    <source>
        <strain evidence="7">JCA_2017</strain>
    </source>
</reference>
<organism evidence="7 8">
    <name type="scientific">Mucuna pruriens</name>
    <name type="common">Velvet bean</name>
    <name type="synonym">Dolichos pruriens</name>
    <dbReference type="NCBI Taxonomy" id="157652"/>
    <lineage>
        <taxon>Eukaryota</taxon>
        <taxon>Viridiplantae</taxon>
        <taxon>Streptophyta</taxon>
        <taxon>Embryophyta</taxon>
        <taxon>Tracheophyta</taxon>
        <taxon>Spermatophyta</taxon>
        <taxon>Magnoliopsida</taxon>
        <taxon>eudicotyledons</taxon>
        <taxon>Gunneridae</taxon>
        <taxon>Pentapetalae</taxon>
        <taxon>rosids</taxon>
        <taxon>fabids</taxon>
        <taxon>Fabales</taxon>
        <taxon>Fabaceae</taxon>
        <taxon>Papilionoideae</taxon>
        <taxon>50 kb inversion clade</taxon>
        <taxon>NPAAA clade</taxon>
        <taxon>indigoferoid/millettioid clade</taxon>
        <taxon>Phaseoleae</taxon>
        <taxon>Mucuna</taxon>
    </lineage>
</organism>
<evidence type="ECO:0000256" key="4">
    <source>
        <dbReference type="ARBA" id="ARBA00022821"/>
    </source>
</evidence>
<keyword evidence="3" id="KW-0295">Fungicide</keyword>
<dbReference type="PANTHER" id="PTHR33830:SF21">
    <property type="entry name" value="DEFENSIN-LIKE PROTEIN 165-RELATED"/>
    <property type="match status" value="1"/>
</dbReference>
<dbReference type="Proteomes" id="UP000257109">
    <property type="component" value="Unassembled WGS sequence"/>
</dbReference>
<keyword evidence="8" id="KW-1185">Reference proteome</keyword>
<evidence type="ECO:0000313" key="8">
    <source>
        <dbReference type="Proteomes" id="UP000257109"/>
    </source>
</evidence>
<dbReference type="PANTHER" id="PTHR33830">
    <property type="entry name" value="DEFENSIN-LIKE PROTEIN 184-RELATED"/>
    <property type="match status" value="1"/>
</dbReference>
<sequence>MAKLSLALIFAFTLVVLVISRTSEATDTQKCQKVLDPTNCNAAKCENDCILLYRNFEGTGKCLGHGPYACVCIYDCSANKFGAQVARGLI</sequence>
<evidence type="ECO:0000256" key="2">
    <source>
        <dbReference type="ARBA" id="ARBA00022529"/>
    </source>
</evidence>
<dbReference type="EMBL" id="QJKJ01003309">
    <property type="protein sequence ID" value="RDX99085.1"/>
    <property type="molecule type" value="Genomic_DNA"/>
</dbReference>
<comment type="similarity">
    <text evidence="1">Belongs to the DEFL family.</text>
</comment>
<protein>
    <recommendedName>
        <fullName evidence="9">Defensin-like protein</fullName>
    </recommendedName>
</protein>
<dbReference type="GO" id="GO:0031640">
    <property type="term" value="P:killing of cells of another organism"/>
    <property type="evidence" value="ECO:0007669"/>
    <property type="project" value="UniProtKB-KW"/>
</dbReference>
<feature type="chain" id="PRO_5016723153" description="Defensin-like protein" evidence="6">
    <location>
        <begin position="26"/>
        <end position="90"/>
    </location>
</feature>
<evidence type="ECO:0000256" key="1">
    <source>
        <dbReference type="ARBA" id="ARBA00006722"/>
    </source>
</evidence>
<keyword evidence="2" id="KW-0929">Antimicrobial</keyword>
<dbReference type="InterPro" id="IPR010851">
    <property type="entry name" value="DEFL"/>
</dbReference>
<evidence type="ECO:0008006" key="9">
    <source>
        <dbReference type="Google" id="ProtNLM"/>
    </source>
</evidence>
<dbReference type="OrthoDB" id="1430708at2759"/>
<evidence type="ECO:0000256" key="3">
    <source>
        <dbReference type="ARBA" id="ARBA00022577"/>
    </source>
</evidence>
<comment type="caution">
    <text evidence="7">The sequence shown here is derived from an EMBL/GenBank/DDBJ whole genome shotgun (WGS) entry which is preliminary data.</text>
</comment>
<gene>
    <name evidence="7" type="ORF">CR513_17918</name>
</gene>
<dbReference type="GO" id="GO:0050832">
    <property type="term" value="P:defense response to fungus"/>
    <property type="evidence" value="ECO:0007669"/>
    <property type="project" value="UniProtKB-KW"/>
</dbReference>
<keyword evidence="6" id="KW-0732">Signal</keyword>
<accession>A0A371H8G5</accession>
<evidence type="ECO:0000256" key="6">
    <source>
        <dbReference type="SAM" id="SignalP"/>
    </source>
</evidence>